<protein>
    <submittedName>
        <fullName evidence="2">Uncharacterized protein</fullName>
    </submittedName>
</protein>
<accession>A0ABP7J3T6</accession>
<evidence type="ECO:0000313" key="2">
    <source>
        <dbReference type="EMBL" id="GAA3833121.1"/>
    </source>
</evidence>
<dbReference type="RefSeq" id="WP_344778405.1">
    <property type="nucleotide sequence ID" value="NZ_BAABAH010000018.1"/>
</dbReference>
<comment type="caution">
    <text evidence="2">The sequence shown here is derived from an EMBL/GenBank/DDBJ whole genome shotgun (WGS) entry which is preliminary data.</text>
</comment>
<feature type="transmembrane region" description="Helical" evidence="1">
    <location>
        <begin position="148"/>
        <end position="169"/>
    </location>
</feature>
<keyword evidence="1" id="KW-0472">Membrane</keyword>
<keyword evidence="3" id="KW-1185">Reference proteome</keyword>
<feature type="transmembrane region" description="Helical" evidence="1">
    <location>
        <begin position="54"/>
        <end position="72"/>
    </location>
</feature>
<dbReference type="Proteomes" id="UP001501821">
    <property type="component" value="Unassembled WGS sequence"/>
</dbReference>
<evidence type="ECO:0000256" key="1">
    <source>
        <dbReference type="SAM" id="Phobius"/>
    </source>
</evidence>
<sequence length="184" mass="19153">MRQPLLAVAIGLVIVALYSRAGGFDLLPDPIGWALVLGALRTITHRVELSARSVLWVLGIGALLASAVLWWPSVHDWFADADPALGWAIDLPSLTFCAVLCHALSVQARAAGETFATGWLAWTAIGFVLSALAPAVVIGGGVESLRDPAGIVTGLSQVSLFVLCLAYAARAWAGAAESPRDAGE</sequence>
<gene>
    <name evidence="2" type="ORF">GCM10022242_37700</name>
</gene>
<proteinExistence type="predicted"/>
<dbReference type="EMBL" id="BAABAH010000018">
    <property type="protein sequence ID" value="GAA3833121.1"/>
    <property type="molecule type" value="Genomic_DNA"/>
</dbReference>
<reference evidence="3" key="1">
    <citation type="journal article" date="2019" name="Int. J. Syst. Evol. Microbiol.">
        <title>The Global Catalogue of Microorganisms (GCM) 10K type strain sequencing project: providing services to taxonomists for standard genome sequencing and annotation.</title>
        <authorList>
            <consortium name="The Broad Institute Genomics Platform"/>
            <consortium name="The Broad Institute Genome Sequencing Center for Infectious Disease"/>
            <person name="Wu L."/>
            <person name="Ma J."/>
        </authorList>
    </citation>
    <scope>NUCLEOTIDE SEQUENCE [LARGE SCALE GENOMIC DNA]</scope>
    <source>
        <strain evidence="3">JCM 16953</strain>
    </source>
</reference>
<name>A0ABP7J3T6_9ACTN</name>
<feature type="transmembrane region" description="Helical" evidence="1">
    <location>
        <begin position="31"/>
        <end position="47"/>
    </location>
</feature>
<feature type="transmembrane region" description="Helical" evidence="1">
    <location>
        <begin position="84"/>
        <end position="106"/>
    </location>
</feature>
<feature type="transmembrane region" description="Helical" evidence="1">
    <location>
        <begin position="118"/>
        <end position="142"/>
    </location>
</feature>
<keyword evidence="1" id="KW-0812">Transmembrane</keyword>
<organism evidence="2 3">
    <name type="scientific">Nocardioides panacisoli</name>
    <dbReference type="NCBI Taxonomy" id="627624"/>
    <lineage>
        <taxon>Bacteria</taxon>
        <taxon>Bacillati</taxon>
        <taxon>Actinomycetota</taxon>
        <taxon>Actinomycetes</taxon>
        <taxon>Propionibacteriales</taxon>
        <taxon>Nocardioidaceae</taxon>
        <taxon>Nocardioides</taxon>
    </lineage>
</organism>
<evidence type="ECO:0000313" key="3">
    <source>
        <dbReference type="Proteomes" id="UP001501821"/>
    </source>
</evidence>
<keyword evidence="1" id="KW-1133">Transmembrane helix</keyword>